<dbReference type="Proteomes" id="UP000324101">
    <property type="component" value="Chromosome"/>
</dbReference>
<dbReference type="RefSeq" id="WP_150260457.1">
    <property type="nucleotide sequence ID" value="NZ_CP029189.1"/>
</dbReference>
<dbReference type="InterPro" id="IPR050707">
    <property type="entry name" value="HTH_MetabolicPath_Reg"/>
</dbReference>
<dbReference type="OrthoDB" id="4313243at2"/>
<dbReference type="InterPro" id="IPR001387">
    <property type="entry name" value="Cro/C1-type_HTH"/>
</dbReference>
<accession>A0A5P2DTM3</accession>
<dbReference type="GO" id="GO:0003677">
    <property type="term" value="F:DNA binding"/>
    <property type="evidence" value="ECO:0007669"/>
    <property type="project" value="InterPro"/>
</dbReference>
<dbReference type="SUPFAM" id="SSF47413">
    <property type="entry name" value="lambda repressor-like DNA-binding domains"/>
    <property type="match status" value="1"/>
</dbReference>
<dbReference type="InterPro" id="IPR010982">
    <property type="entry name" value="Lambda_DNA-bd_dom_sf"/>
</dbReference>
<dbReference type="GO" id="GO:0003700">
    <property type="term" value="F:DNA-binding transcription factor activity"/>
    <property type="evidence" value="ECO:0007669"/>
    <property type="project" value="TreeGrafter"/>
</dbReference>
<dbReference type="InterPro" id="IPR029016">
    <property type="entry name" value="GAF-like_dom_sf"/>
</dbReference>
<dbReference type="Gene3D" id="1.10.260.40">
    <property type="entry name" value="lambda repressor-like DNA-binding domains"/>
    <property type="match status" value="1"/>
</dbReference>
<name>A0A5P2DTM3_STRVZ</name>
<dbReference type="CDD" id="cd00093">
    <property type="entry name" value="HTH_XRE"/>
    <property type="match status" value="1"/>
</dbReference>
<evidence type="ECO:0000259" key="1">
    <source>
        <dbReference type="PROSITE" id="PS51078"/>
    </source>
</evidence>
<organism evidence="2 3">
    <name type="scientific">Streptomyces venezuelae</name>
    <dbReference type="NCBI Taxonomy" id="54571"/>
    <lineage>
        <taxon>Bacteria</taxon>
        <taxon>Bacillati</taxon>
        <taxon>Actinomycetota</taxon>
        <taxon>Actinomycetes</taxon>
        <taxon>Kitasatosporales</taxon>
        <taxon>Streptomycetaceae</taxon>
        <taxon>Streptomyces</taxon>
    </lineage>
</organism>
<evidence type="ECO:0000313" key="3">
    <source>
        <dbReference type="Proteomes" id="UP000324101"/>
    </source>
</evidence>
<dbReference type="Gene3D" id="3.30.450.40">
    <property type="match status" value="1"/>
</dbReference>
<proteinExistence type="predicted"/>
<dbReference type="InterPro" id="IPR014757">
    <property type="entry name" value="Tscrpt_reg_IclR_C"/>
</dbReference>
<reference evidence="2 3" key="1">
    <citation type="submission" date="2018-05" db="EMBL/GenBank/DDBJ databases">
        <title>Streptomyces venezuelae.</title>
        <authorList>
            <person name="Kim W."/>
            <person name="Lee N."/>
            <person name="Cho B.-K."/>
        </authorList>
    </citation>
    <scope>NUCLEOTIDE SEQUENCE [LARGE SCALE GENOMIC DNA]</scope>
    <source>
        <strain evidence="2 3">ATCC 21018</strain>
    </source>
</reference>
<dbReference type="PANTHER" id="PTHR30136:SF24">
    <property type="entry name" value="HTH-TYPE TRANSCRIPTIONAL REPRESSOR ALLR"/>
    <property type="match status" value="1"/>
</dbReference>
<sequence length="489" mass="52327">MGRTEKPVDWTDPVRATLAVLLRGARGRARLTYAQLALRTSSSAATLKRAASGKTVPTSTTVTEFLTACGASQEDLTMAKRLVEAAHGPSRSVPAGEVIEPAGVFTEGELNSALVSLHRNAGLPPYRQVQRKGGHEWLALSSIWAILRHQRLPASPGQMAAFLRGCDIAEEQQGSWLAAWNRAKRPQAMPGSLHLSGACGSHAVSRRYAAACLPRTTRRGTDMHRDGSAPFAVPVWWEAARWASDLVGVVDAADGIDTRSLARRAGLSLDSTTRLLEWLRQQQLVATVAGAHFPGPALEPLTRPGRPLLSNALARLRDEVGAAVYLSSYTDGEIRVRASAHSEAAPPAEEWVAFRASGHASAIGKSLLAQLDGAARMDHLSRHPAIRLTERTITDPLKLFENLDRGGPHGPQFSVLEYSPQAVCAAVPLGLPGEVCGIALSLPVQQYPRLLMAARRLPGLAPALLLASLIADRPEPAHAFRGRPELLAA</sequence>
<dbReference type="SUPFAM" id="SSF55781">
    <property type="entry name" value="GAF domain-like"/>
    <property type="match status" value="1"/>
</dbReference>
<dbReference type="PROSITE" id="PS51078">
    <property type="entry name" value="ICLR_ED"/>
    <property type="match status" value="1"/>
</dbReference>
<dbReference type="Pfam" id="PF01614">
    <property type="entry name" value="IclR_C"/>
    <property type="match status" value="1"/>
</dbReference>
<dbReference type="GO" id="GO:0045892">
    <property type="term" value="P:negative regulation of DNA-templated transcription"/>
    <property type="evidence" value="ECO:0007669"/>
    <property type="project" value="TreeGrafter"/>
</dbReference>
<feature type="domain" description="IclR-ED" evidence="1">
    <location>
        <begin position="289"/>
        <end position="477"/>
    </location>
</feature>
<gene>
    <name evidence="2" type="ORF">DEJ51_28635</name>
</gene>
<evidence type="ECO:0000313" key="2">
    <source>
        <dbReference type="EMBL" id="QES57657.1"/>
    </source>
</evidence>
<dbReference type="PANTHER" id="PTHR30136">
    <property type="entry name" value="HELIX-TURN-HELIX TRANSCRIPTIONAL REGULATOR, ICLR FAMILY"/>
    <property type="match status" value="1"/>
</dbReference>
<protein>
    <recommendedName>
        <fullName evidence="1">IclR-ED domain-containing protein</fullName>
    </recommendedName>
</protein>
<dbReference type="EMBL" id="CP029189">
    <property type="protein sequence ID" value="QES57657.1"/>
    <property type="molecule type" value="Genomic_DNA"/>
</dbReference>
<dbReference type="AlphaFoldDB" id="A0A5P2DTM3"/>
<dbReference type="Pfam" id="PF13560">
    <property type="entry name" value="HTH_31"/>
    <property type="match status" value="1"/>
</dbReference>